<feature type="transmembrane region" description="Helical" evidence="6">
    <location>
        <begin position="110"/>
        <end position="130"/>
    </location>
</feature>
<keyword evidence="3 6" id="KW-0812">Transmembrane</keyword>
<sequence length="226" mass="24018">MSTQEIKISYTGADPTAFGVLGLSMVCFVASSAKLGFTNGSSTGLLVVWAALLGGIVQIIAANIDFKKGNIFGGTVLGAYGFFWVGMAFSWATINGMFGAGMKAAVDPKMLGVVFVGYLIFSLFITVASFEVNVPFILMMILIDVLFFTLAAVSFNMGPVALFAKVAGWSEFVISLIGFYTSGAIFFKFFYGREVLPLGKPFNLIKKGALVPVPAATITKGQKRST</sequence>
<evidence type="ECO:0000256" key="4">
    <source>
        <dbReference type="ARBA" id="ARBA00022989"/>
    </source>
</evidence>
<evidence type="ECO:0000256" key="3">
    <source>
        <dbReference type="ARBA" id="ARBA00022692"/>
    </source>
</evidence>
<evidence type="ECO:0000256" key="6">
    <source>
        <dbReference type="SAM" id="Phobius"/>
    </source>
</evidence>
<dbReference type="Pfam" id="PF01184">
    <property type="entry name" value="Gpr1_Fun34_YaaH"/>
    <property type="match status" value="1"/>
</dbReference>
<feature type="transmembrane region" description="Helical" evidence="6">
    <location>
        <begin position="44"/>
        <end position="64"/>
    </location>
</feature>
<evidence type="ECO:0000256" key="2">
    <source>
        <dbReference type="ARBA" id="ARBA00005587"/>
    </source>
</evidence>
<dbReference type="PANTHER" id="PTHR30178">
    <property type="entry name" value="INNER MEMBRANE PROTEIN YAAH"/>
    <property type="match status" value="1"/>
</dbReference>
<name>A0A1M5ZW15_9FIRM</name>
<evidence type="ECO:0000256" key="5">
    <source>
        <dbReference type="ARBA" id="ARBA00023136"/>
    </source>
</evidence>
<feature type="transmembrane region" description="Helical" evidence="6">
    <location>
        <begin position="136"/>
        <end position="157"/>
    </location>
</feature>
<dbReference type="InterPro" id="IPR047623">
    <property type="entry name" value="SatP"/>
</dbReference>
<reference evidence="8" key="1">
    <citation type="submission" date="2016-11" db="EMBL/GenBank/DDBJ databases">
        <authorList>
            <person name="Varghese N."/>
            <person name="Submissions S."/>
        </authorList>
    </citation>
    <scope>NUCLEOTIDE SEQUENCE [LARGE SCALE GENOMIC DNA]</scope>
    <source>
        <strain evidence="8">DSM 15449</strain>
    </source>
</reference>
<dbReference type="NCBIfam" id="NF038013">
    <property type="entry name" value="AceTr_1"/>
    <property type="match status" value="1"/>
</dbReference>
<feature type="transmembrane region" description="Helical" evidence="6">
    <location>
        <begin position="76"/>
        <end position="98"/>
    </location>
</feature>
<accession>A0A1M5ZW15</accession>
<dbReference type="Proteomes" id="UP000183954">
    <property type="component" value="Unassembled WGS sequence"/>
</dbReference>
<dbReference type="EMBL" id="FQXJ01000015">
    <property type="protein sequence ID" value="SHI28219.1"/>
    <property type="molecule type" value="Genomic_DNA"/>
</dbReference>
<evidence type="ECO:0000313" key="8">
    <source>
        <dbReference type="Proteomes" id="UP000183954"/>
    </source>
</evidence>
<gene>
    <name evidence="7" type="ORF">SAMN02746098_03741</name>
</gene>
<proteinExistence type="inferred from homology"/>
<dbReference type="GO" id="GO:0016020">
    <property type="term" value="C:membrane"/>
    <property type="evidence" value="ECO:0007669"/>
    <property type="project" value="UniProtKB-SubCell"/>
</dbReference>
<dbReference type="AlphaFoldDB" id="A0A1M5ZW15"/>
<evidence type="ECO:0000256" key="1">
    <source>
        <dbReference type="ARBA" id="ARBA00004141"/>
    </source>
</evidence>
<keyword evidence="4 6" id="KW-1133">Transmembrane helix</keyword>
<protein>
    <submittedName>
        <fullName evidence="7">Uncharacterized protein</fullName>
    </submittedName>
</protein>
<feature type="transmembrane region" description="Helical" evidence="6">
    <location>
        <begin position="17"/>
        <end position="37"/>
    </location>
</feature>
<dbReference type="OrthoDB" id="9787939at2"/>
<keyword evidence="8" id="KW-1185">Reference proteome</keyword>
<keyword evidence="5 6" id="KW-0472">Membrane</keyword>
<comment type="subcellular location">
    <subcellularLocation>
        <location evidence="1">Membrane</location>
        <topology evidence="1">Multi-pass membrane protein</topology>
    </subcellularLocation>
</comment>
<dbReference type="PANTHER" id="PTHR30178:SF3">
    <property type="entry name" value="SUCCINATE-ACETATE_PROTON SYMPORTER SATP"/>
    <property type="match status" value="1"/>
</dbReference>
<dbReference type="STRING" id="1121420.SAMN02746098_03741"/>
<organism evidence="7 8">
    <name type="scientific">Desulfosporosinus lacus DSM 15449</name>
    <dbReference type="NCBI Taxonomy" id="1121420"/>
    <lineage>
        <taxon>Bacteria</taxon>
        <taxon>Bacillati</taxon>
        <taxon>Bacillota</taxon>
        <taxon>Clostridia</taxon>
        <taxon>Eubacteriales</taxon>
        <taxon>Desulfitobacteriaceae</taxon>
        <taxon>Desulfosporosinus</taxon>
    </lineage>
</organism>
<comment type="similarity">
    <text evidence="2">Belongs to the acetate uptake transporter (AceTr) (TC 2.A.96) family.</text>
</comment>
<dbReference type="InterPro" id="IPR000791">
    <property type="entry name" value="Gpr1/Fun34/SatP-like"/>
</dbReference>
<evidence type="ECO:0000313" key="7">
    <source>
        <dbReference type="EMBL" id="SHI28219.1"/>
    </source>
</evidence>
<dbReference type="RefSeq" id="WP_073031218.1">
    <property type="nucleotide sequence ID" value="NZ_FQXJ01000015.1"/>
</dbReference>
<feature type="transmembrane region" description="Helical" evidence="6">
    <location>
        <begin position="169"/>
        <end position="191"/>
    </location>
</feature>